<feature type="domain" description="Ig-like" evidence="4">
    <location>
        <begin position="68"/>
        <end position="149"/>
    </location>
</feature>
<dbReference type="GO" id="GO:0002250">
    <property type="term" value="P:adaptive immune response"/>
    <property type="evidence" value="ECO:0007669"/>
    <property type="project" value="UniProtKB-KW"/>
</dbReference>
<sequence>MGGRYVIIWESPARIYSPSFPAAAPDPCPGVGKVSEPLTLAWDVYGASLETGFSWSRSRIQLVESGGGGSRRLSCTGSGFTFSSYTMFWYRQAPGKGLEWVSWISGSGGNTDYTNAVKGRITVTRDNAKNQQYLQMSRLRPEDTARYYCARDTVTGSRAEL</sequence>
<keyword evidence="2" id="KW-1064">Adaptive immunity</keyword>
<dbReference type="AlphaFoldDB" id="A0A8C0IRV8"/>
<evidence type="ECO:0000313" key="5">
    <source>
        <dbReference type="Ensembl" id="ENSCABP00000014826.1"/>
    </source>
</evidence>
<dbReference type="InterPro" id="IPR007110">
    <property type="entry name" value="Ig-like_dom"/>
</dbReference>
<keyword evidence="3" id="KW-1280">Immunoglobulin</keyword>
<keyword evidence="1" id="KW-0391">Immunity</keyword>
<evidence type="ECO:0000259" key="4">
    <source>
        <dbReference type="PROSITE" id="PS50835"/>
    </source>
</evidence>
<dbReference type="InterPro" id="IPR013106">
    <property type="entry name" value="Ig_V-set"/>
</dbReference>
<protein>
    <recommendedName>
        <fullName evidence="4">Ig-like domain-containing protein</fullName>
    </recommendedName>
</protein>
<dbReference type="Gene3D" id="2.60.40.10">
    <property type="entry name" value="Immunoglobulins"/>
    <property type="match status" value="1"/>
</dbReference>
<dbReference type="SUPFAM" id="SSF48726">
    <property type="entry name" value="Immunoglobulin"/>
    <property type="match status" value="1"/>
</dbReference>
<dbReference type="GeneTree" id="ENSGT01050000244936"/>
<dbReference type="GO" id="GO:0019814">
    <property type="term" value="C:immunoglobulin complex"/>
    <property type="evidence" value="ECO:0007669"/>
    <property type="project" value="UniProtKB-KW"/>
</dbReference>
<evidence type="ECO:0000256" key="2">
    <source>
        <dbReference type="ARBA" id="ARBA00023130"/>
    </source>
</evidence>
<dbReference type="OMA" id="VIIWESP"/>
<evidence type="ECO:0000313" key="6">
    <source>
        <dbReference type="Proteomes" id="UP000694404"/>
    </source>
</evidence>
<dbReference type="Pfam" id="PF07686">
    <property type="entry name" value="V-set"/>
    <property type="match status" value="1"/>
</dbReference>
<dbReference type="SMART" id="SM00406">
    <property type="entry name" value="IGv"/>
    <property type="match status" value="1"/>
</dbReference>
<evidence type="ECO:0000256" key="3">
    <source>
        <dbReference type="ARBA" id="ARBA00043265"/>
    </source>
</evidence>
<organism evidence="5 6">
    <name type="scientific">Chelonoidis abingdonii</name>
    <name type="common">Abingdon island giant tortoise</name>
    <name type="synonym">Testudo abingdonii</name>
    <dbReference type="NCBI Taxonomy" id="106734"/>
    <lineage>
        <taxon>Eukaryota</taxon>
        <taxon>Metazoa</taxon>
        <taxon>Chordata</taxon>
        <taxon>Craniata</taxon>
        <taxon>Vertebrata</taxon>
        <taxon>Euteleostomi</taxon>
        <taxon>Archelosauria</taxon>
        <taxon>Testudinata</taxon>
        <taxon>Testudines</taxon>
        <taxon>Cryptodira</taxon>
        <taxon>Durocryptodira</taxon>
        <taxon>Testudinoidea</taxon>
        <taxon>Testudinidae</taxon>
        <taxon>Chelonoidis</taxon>
    </lineage>
</organism>
<accession>A0A8C0IRV8</accession>
<evidence type="ECO:0000256" key="1">
    <source>
        <dbReference type="ARBA" id="ARBA00022859"/>
    </source>
</evidence>
<dbReference type="Ensembl" id="ENSCABT00000016240.1">
    <property type="protein sequence ID" value="ENSCABP00000014826.1"/>
    <property type="gene ID" value="ENSCABG00000011074.1"/>
</dbReference>
<reference evidence="5" key="2">
    <citation type="submission" date="2025-09" db="UniProtKB">
        <authorList>
            <consortium name="Ensembl"/>
        </authorList>
    </citation>
    <scope>IDENTIFICATION</scope>
</reference>
<dbReference type="PROSITE" id="PS50835">
    <property type="entry name" value="IG_LIKE"/>
    <property type="match status" value="1"/>
</dbReference>
<name>A0A8C0IRV8_CHEAB</name>
<keyword evidence="6" id="KW-1185">Reference proteome</keyword>
<dbReference type="Proteomes" id="UP000694404">
    <property type="component" value="Unplaced"/>
</dbReference>
<proteinExistence type="predicted"/>
<reference evidence="5" key="1">
    <citation type="submission" date="2025-08" db="UniProtKB">
        <authorList>
            <consortium name="Ensembl"/>
        </authorList>
    </citation>
    <scope>IDENTIFICATION</scope>
</reference>
<dbReference type="InterPro" id="IPR013783">
    <property type="entry name" value="Ig-like_fold"/>
</dbReference>
<dbReference type="InterPro" id="IPR036179">
    <property type="entry name" value="Ig-like_dom_sf"/>
</dbReference>
<dbReference type="PANTHER" id="PTHR23266">
    <property type="entry name" value="IMMUNOGLOBULIN HEAVY CHAIN"/>
    <property type="match status" value="1"/>
</dbReference>
<dbReference type="InterPro" id="IPR050199">
    <property type="entry name" value="IgHV"/>
</dbReference>
<dbReference type="GO" id="GO:0005576">
    <property type="term" value="C:extracellular region"/>
    <property type="evidence" value="ECO:0007669"/>
    <property type="project" value="UniProtKB-ARBA"/>
</dbReference>